<reference evidence="1 2" key="1">
    <citation type="submission" date="2024-02" db="EMBL/GenBank/DDBJ databases">
        <title>Discinaceae phylogenomics.</title>
        <authorList>
            <person name="Dirks A.C."/>
            <person name="James T.Y."/>
        </authorList>
    </citation>
    <scope>NUCLEOTIDE SEQUENCE [LARGE SCALE GENOMIC DNA]</scope>
    <source>
        <strain evidence="1 2">ACD0624</strain>
    </source>
</reference>
<dbReference type="EMBL" id="JBBBZM010000821">
    <property type="protein sequence ID" value="KAL0630309.1"/>
    <property type="molecule type" value="Genomic_DNA"/>
</dbReference>
<keyword evidence="2" id="KW-1185">Reference proteome</keyword>
<sequence length="234" mass="24715">MACFSEGRWNLIEGVGVRIASVLCQGTIMKNKYHRVAFSNSTITETTSTTFATLNATADLALADVHSGGKSCDGKVLAVGGCFGPTRALFPSSPAPARWTGCNTGDVSCETSALFKGFASKLRAACAGAALTLVGAISVSAAPVTYKFDLQSTSATLNGVSYSGPMTIFAQGDTNNVQIYHEVYANLPTTDSILFVVPLKITLTGFGTFSFLDIAFIHSYNQDNFWFQIELGGN</sequence>
<evidence type="ECO:0000313" key="2">
    <source>
        <dbReference type="Proteomes" id="UP001447188"/>
    </source>
</evidence>
<accession>A0ABR3G2Z5</accession>
<feature type="non-terminal residue" evidence="1">
    <location>
        <position position="234"/>
    </location>
</feature>
<gene>
    <name evidence="1" type="ORF">Q9L58_010844</name>
</gene>
<protein>
    <submittedName>
        <fullName evidence="1">Uncharacterized protein</fullName>
    </submittedName>
</protein>
<proteinExistence type="predicted"/>
<dbReference type="Proteomes" id="UP001447188">
    <property type="component" value="Unassembled WGS sequence"/>
</dbReference>
<comment type="caution">
    <text evidence="1">The sequence shown here is derived from an EMBL/GenBank/DDBJ whole genome shotgun (WGS) entry which is preliminary data.</text>
</comment>
<evidence type="ECO:0000313" key="1">
    <source>
        <dbReference type="EMBL" id="KAL0630309.1"/>
    </source>
</evidence>
<organism evidence="1 2">
    <name type="scientific">Discina gigas</name>
    <dbReference type="NCBI Taxonomy" id="1032678"/>
    <lineage>
        <taxon>Eukaryota</taxon>
        <taxon>Fungi</taxon>
        <taxon>Dikarya</taxon>
        <taxon>Ascomycota</taxon>
        <taxon>Pezizomycotina</taxon>
        <taxon>Pezizomycetes</taxon>
        <taxon>Pezizales</taxon>
        <taxon>Discinaceae</taxon>
        <taxon>Discina</taxon>
    </lineage>
</organism>
<name>A0ABR3G2Z5_9PEZI</name>